<dbReference type="RefSeq" id="WP_012643210.1">
    <property type="nucleotide sequence ID" value="NC_011961.1"/>
</dbReference>
<dbReference type="PROSITE" id="PS51480">
    <property type="entry name" value="DHAL"/>
    <property type="match status" value="1"/>
</dbReference>
<evidence type="ECO:0000313" key="2">
    <source>
        <dbReference type="EMBL" id="ACM07223.1"/>
    </source>
</evidence>
<dbReference type="eggNOG" id="COG1461">
    <property type="taxonomic scope" value="Bacteria"/>
</dbReference>
<organism evidence="2 3">
    <name type="scientific">Thermomicrobium roseum (strain ATCC 27502 / DSM 5159 / P-2)</name>
    <dbReference type="NCBI Taxonomy" id="309801"/>
    <lineage>
        <taxon>Bacteria</taxon>
        <taxon>Pseudomonadati</taxon>
        <taxon>Thermomicrobiota</taxon>
        <taxon>Thermomicrobia</taxon>
        <taxon>Thermomicrobiales</taxon>
        <taxon>Thermomicrobiaceae</taxon>
        <taxon>Thermomicrobium</taxon>
    </lineage>
</organism>
<keyword evidence="3" id="KW-1185">Reference proteome</keyword>
<dbReference type="InterPro" id="IPR036117">
    <property type="entry name" value="DhaL_dom_sf"/>
</dbReference>
<feature type="domain" description="DhaL" evidence="1">
    <location>
        <begin position="23"/>
        <end position="215"/>
    </location>
</feature>
<dbReference type="KEGG" id="tro:trd_A0582"/>
<dbReference type="Pfam" id="PF02734">
    <property type="entry name" value="Dak2"/>
    <property type="match status" value="1"/>
</dbReference>
<protein>
    <submittedName>
        <fullName evidence="2">Dak phosphatase</fullName>
    </submittedName>
</protein>
<dbReference type="SMART" id="SM01121">
    <property type="entry name" value="Dak1_2"/>
    <property type="match status" value="1"/>
</dbReference>
<dbReference type="PANTHER" id="PTHR33434:SF4">
    <property type="entry name" value="PHOSPHATASE PROTEIN"/>
    <property type="match status" value="1"/>
</dbReference>
<dbReference type="GO" id="GO:0006071">
    <property type="term" value="P:glycerol metabolic process"/>
    <property type="evidence" value="ECO:0007669"/>
    <property type="project" value="InterPro"/>
</dbReference>
<dbReference type="Pfam" id="PF21645">
    <property type="entry name" value="FakA-like_M"/>
    <property type="match status" value="1"/>
</dbReference>
<dbReference type="Gene3D" id="1.25.40.340">
    <property type="match status" value="1"/>
</dbReference>
<sequence length="527" mass="56098">MDHPFAEHVTRESEVARQCWDGCTFVAALEAAVLALGEHAASLDALNVFPVADRDTGTNLFLTAQAALRAARAASDTSLTVVTRSAAHAALRAAHGNSGVILSQFFRAWAEIAAQREYLDAAAMAAGFARADTLARQALLEPVEGTMITVLRAAAAAAQEAEAAGLPLAEILARVRDAALTAVARTPELLPILRQQGVVDAGAQGLAVLLDAWAAAARGERPTLAPLRTTPPPTHSGAGDPVGYCFNALLRVLSDRRDELLRTLAPYGESIEIVGDDALLRVHLHTQQPDLVIACLRAYGRLDSLAVEPLSADGQETILTEARGSALLVLSPAPTIRAWARRSGALALAPSPTLTEPERLAARLATLPVDRLLVLPARQEDAALVREAARQLKQPTLVVLPAHSLAAQLTALLVYEPGQGDRAEEKLVDLLTRLRTVEIDQEGTSATPRWIARSGPWHAMHATPEEALRAGLAHLHAQEAELCTLVIGEAIGEVAGLHRAIRAHWPHLQIDFFWGHQPAPALSIALE</sequence>
<dbReference type="AlphaFoldDB" id="B9L468"/>
<name>B9L468_THERP</name>
<dbReference type="EMBL" id="CP001276">
    <property type="protein sequence ID" value="ACM07223.1"/>
    <property type="molecule type" value="Genomic_DNA"/>
</dbReference>
<dbReference type="SUPFAM" id="SSF101473">
    <property type="entry name" value="DhaL-like"/>
    <property type="match status" value="1"/>
</dbReference>
<dbReference type="InterPro" id="IPR033470">
    <property type="entry name" value="FakA-like_C"/>
</dbReference>
<dbReference type="InterPro" id="IPR048394">
    <property type="entry name" value="FakA-like_M"/>
</dbReference>
<dbReference type="Proteomes" id="UP000000447">
    <property type="component" value="Plasmid unnamed"/>
</dbReference>
<dbReference type="HOGENOM" id="CLU_017496_1_0_0"/>
<dbReference type="InterPro" id="IPR050270">
    <property type="entry name" value="DegV_domain_contain"/>
</dbReference>
<reference evidence="2 3" key="1">
    <citation type="journal article" date="2009" name="PLoS ONE">
        <title>Complete genome sequence of the aerobic CO-oxidizing thermophile Thermomicrobium roseum.</title>
        <authorList>
            <person name="Wu D."/>
            <person name="Raymond J."/>
            <person name="Wu M."/>
            <person name="Chatterji S."/>
            <person name="Ren Q."/>
            <person name="Graham J.E."/>
            <person name="Bryant D.A."/>
            <person name="Robb F."/>
            <person name="Colman A."/>
            <person name="Tallon L.J."/>
            <person name="Badger J.H."/>
            <person name="Madupu R."/>
            <person name="Ward N.L."/>
            <person name="Eisen J.A."/>
        </authorList>
    </citation>
    <scope>NUCLEOTIDE SEQUENCE [LARGE SCALE GENOMIC DNA]</scope>
    <source>
        <strain evidence="3">ATCC 27502 / DSM 5159 / P-2</strain>
        <plasmid evidence="2">unnamed</plasmid>
    </source>
</reference>
<dbReference type="SMART" id="SM01120">
    <property type="entry name" value="Dak2"/>
    <property type="match status" value="1"/>
</dbReference>
<evidence type="ECO:0000259" key="1">
    <source>
        <dbReference type="PROSITE" id="PS51480"/>
    </source>
</evidence>
<dbReference type="InterPro" id="IPR004007">
    <property type="entry name" value="DhaL_dom"/>
</dbReference>
<gene>
    <name evidence="2" type="ordered locus">trd_A0582</name>
</gene>
<keyword evidence="2" id="KW-0614">Plasmid</keyword>
<geneLocation type="plasmid" evidence="3">
    <name>Tros</name>
</geneLocation>
<dbReference type="GO" id="GO:0004371">
    <property type="term" value="F:glycerone kinase activity"/>
    <property type="evidence" value="ECO:0007669"/>
    <property type="project" value="InterPro"/>
</dbReference>
<evidence type="ECO:0000313" key="3">
    <source>
        <dbReference type="Proteomes" id="UP000000447"/>
    </source>
</evidence>
<dbReference type="PANTHER" id="PTHR33434">
    <property type="entry name" value="DEGV DOMAIN-CONTAINING PROTEIN DR_1986-RELATED"/>
    <property type="match status" value="1"/>
</dbReference>
<proteinExistence type="predicted"/>
<accession>B9L468</accession>